<evidence type="ECO:0000313" key="7">
    <source>
        <dbReference type="Proteomes" id="UP000184073"/>
    </source>
</evidence>
<keyword evidence="4" id="KW-0449">Lipoprotein</keyword>
<comment type="subcellular location">
    <subcellularLocation>
        <location evidence="1">Cell membrane</location>
        <topology evidence="1">Lipid-anchor</topology>
        <topology evidence="1">GPI-anchor</topology>
    </subcellularLocation>
</comment>
<dbReference type="AlphaFoldDB" id="A0A1L9PTH7"/>
<accession>A0A1L9PTH7</accession>
<evidence type="ECO:0000256" key="4">
    <source>
        <dbReference type="ARBA" id="ARBA00023288"/>
    </source>
</evidence>
<dbReference type="InterPro" id="IPR000757">
    <property type="entry name" value="Beta-glucanase-like"/>
</dbReference>
<feature type="domain" description="GH16" evidence="5">
    <location>
        <begin position="69"/>
        <end position="351"/>
    </location>
</feature>
<evidence type="ECO:0000256" key="2">
    <source>
        <dbReference type="ARBA" id="ARBA00022475"/>
    </source>
</evidence>
<dbReference type="GO" id="GO:0098552">
    <property type="term" value="C:side of membrane"/>
    <property type="evidence" value="ECO:0007669"/>
    <property type="project" value="UniProtKB-KW"/>
</dbReference>
<keyword evidence="7" id="KW-1185">Reference proteome</keyword>
<dbReference type="Proteomes" id="UP000184073">
    <property type="component" value="Unassembled WGS sequence"/>
</dbReference>
<dbReference type="InterPro" id="IPR013320">
    <property type="entry name" value="ConA-like_dom_sf"/>
</dbReference>
<dbReference type="GeneID" id="63722833"/>
<evidence type="ECO:0000259" key="5">
    <source>
        <dbReference type="PROSITE" id="PS51762"/>
    </source>
</evidence>
<keyword evidence="3" id="KW-0472">Membrane</keyword>
<dbReference type="SUPFAM" id="SSF49899">
    <property type="entry name" value="Concanavalin A-like lectins/glucanases"/>
    <property type="match status" value="1"/>
</dbReference>
<proteinExistence type="predicted"/>
<sequence length="351" mass="37934">MKPLQLLPILLTANASPIPLFGPGGLPDLLGSLFPGLLDPDDGDIDPGLSPDPGSGIPSLQGYTLTWHDEFTNTNSDSYLPSSNWLFDTGTSYPSGASNWGNNELQTYTTSPSNIHITPSNTLQITPRYLPNQDDESGTHWTSARIETTDSTFHAPPGGKLYIESRLRTGCAPSEQQHGIWPAFWALGASFREDPTYWPMASEWDIVEVVNGEPMVYNTVHCGTETREGGPCNEYTGLGNGGVGWAGCDWHVVGFEVDRSAADSGSGTSTGGGWEGETLKWFLDGEQVHTVSGVDVGDEQVWESVAHQGHFMLLNVAVGGNWPGYPDENTLDGEDVALEVDYVRVWNSLDS</sequence>
<dbReference type="GO" id="GO:0005975">
    <property type="term" value="P:carbohydrate metabolic process"/>
    <property type="evidence" value="ECO:0007669"/>
    <property type="project" value="InterPro"/>
</dbReference>
<dbReference type="STRING" id="1036611.A0A1L9PTH7"/>
<dbReference type="PANTHER" id="PTHR10963:SF60">
    <property type="entry name" value="GRAM-NEGATIVE BACTERIA-BINDING PROTEIN 1-RELATED"/>
    <property type="match status" value="1"/>
</dbReference>
<keyword evidence="2" id="KW-1003">Cell membrane</keyword>
<dbReference type="CDD" id="cd02182">
    <property type="entry name" value="GH16_Strep_laminarinase_like"/>
    <property type="match status" value="1"/>
</dbReference>
<protein>
    <recommendedName>
        <fullName evidence="5">GH16 domain-containing protein</fullName>
    </recommendedName>
</protein>
<dbReference type="RefSeq" id="XP_040670508.1">
    <property type="nucleotide sequence ID" value="XM_040807322.1"/>
</dbReference>
<dbReference type="GO" id="GO:0005886">
    <property type="term" value="C:plasma membrane"/>
    <property type="evidence" value="ECO:0007669"/>
    <property type="project" value="UniProtKB-SubCell"/>
</dbReference>
<dbReference type="EMBL" id="KV878132">
    <property type="protein sequence ID" value="OJJ04746.1"/>
    <property type="molecule type" value="Genomic_DNA"/>
</dbReference>
<evidence type="ECO:0000313" key="6">
    <source>
        <dbReference type="EMBL" id="OJJ04746.1"/>
    </source>
</evidence>
<name>A0A1L9PTH7_ASPVE</name>
<dbReference type="OrthoDB" id="192832at2759"/>
<dbReference type="VEuPathDB" id="FungiDB:ASPVEDRAFT_136716"/>
<dbReference type="GO" id="GO:0004553">
    <property type="term" value="F:hydrolase activity, hydrolyzing O-glycosyl compounds"/>
    <property type="evidence" value="ECO:0007669"/>
    <property type="project" value="InterPro"/>
</dbReference>
<keyword evidence="3" id="KW-0336">GPI-anchor</keyword>
<reference evidence="7" key="1">
    <citation type="journal article" date="2017" name="Genome Biol.">
        <title>Comparative genomics reveals high biological diversity and specific adaptations in the industrially and medically important fungal genus Aspergillus.</title>
        <authorList>
            <person name="de Vries R.P."/>
            <person name="Riley R."/>
            <person name="Wiebenga A."/>
            <person name="Aguilar-Osorio G."/>
            <person name="Amillis S."/>
            <person name="Uchima C.A."/>
            <person name="Anderluh G."/>
            <person name="Asadollahi M."/>
            <person name="Askin M."/>
            <person name="Barry K."/>
            <person name="Battaglia E."/>
            <person name="Bayram O."/>
            <person name="Benocci T."/>
            <person name="Braus-Stromeyer S.A."/>
            <person name="Caldana C."/>
            <person name="Canovas D."/>
            <person name="Cerqueira G.C."/>
            <person name="Chen F."/>
            <person name="Chen W."/>
            <person name="Choi C."/>
            <person name="Clum A."/>
            <person name="Dos Santos R.A."/>
            <person name="Damasio A.R."/>
            <person name="Diallinas G."/>
            <person name="Emri T."/>
            <person name="Fekete E."/>
            <person name="Flipphi M."/>
            <person name="Freyberg S."/>
            <person name="Gallo A."/>
            <person name="Gournas C."/>
            <person name="Habgood R."/>
            <person name="Hainaut M."/>
            <person name="Harispe M.L."/>
            <person name="Henrissat B."/>
            <person name="Hilden K.S."/>
            <person name="Hope R."/>
            <person name="Hossain A."/>
            <person name="Karabika E."/>
            <person name="Karaffa L."/>
            <person name="Karanyi Z."/>
            <person name="Krasevec N."/>
            <person name="Kuo A."/>
            <person name="Kusch H."/>
            <person name="LaButti K."/>
            <person name="Lagendijk E.L."/>
            <person name="Lapidus A."/>
            <person name="Levasseur A."/>
            <person name="Lindquist E."/>
            <person name="Lipzen A."/>
            <person name="Logrieco A.F."/>
            <person name="MacCabe A."/>
            <person name="Maekelae M.R."/>
            <person name="Malavazi I."/>
            <person name="Melin P."/>
            <person name="Meyer V."/>
            <person name="Mielnichuk N."/>
            <person name="Miskei M."/>
            <person name="Molnar A.P."/>
            <person name="Mule G."/>
            <person name="Ngan C.Y."/>
            <person name="Orejas M."/>
            <person name="Orosz E."/>
            <person name="Ouedraogo J.P."/>
            <person name="Overkamp K.M."/>
            <person name="Park H.-S."/>
            <person name="Perrone G."/>
            <person name="Piumi F."/>
            <person name="Punt P.J."/>
            <person name="Ram A.F."/>
            <person name="Ramon A."/>
            <person name="Rauscher S."/>
            <person name="Record E."/>
            <person name="Riano-Pachon D.M."/>
            <person name="Robert V."/>
            <person name="Roehrig J."/>
            <person name="Ruller R."/>
            <person name="Salamov A."/>
            <person name="Salih N.S."/>
            <person name="Samson R.A."/>
            <person name="Sandor E."/>
            <person name="Sanguinetti M."/>
            <person name="Schuetze T."/>
            <person name="Sepcic K."/>
            <person name="Shelest E."/>
            <person name="Sherlock G."/>
            <person name="Sophianopoulou V."/>
            <person name="Squina F.M."/>
            <person name="Sun H."/>
            <person name="Susca A."/>
            <person name="Todd R.B."/>
            <person name="Tsang A."/>
            <person name="Unkles S.E."/>
            <person name="van de Wiele N."/>
            <person name="van Rossen-Uffink D."/>
            <person name="Oliveira J.V."/>
            <person name="Vesth T.C."/>
            <person name="Visser J."/>
            <person name="Yu J.-H."/>
            <person name="Zhou M."/>
            <person name="Andersen M.R."/>
            <person name="Archer D.B."/>
            <person name="Baker S.E."/>
            <person name="Benoit I."/>
            <person name="Brakhage A.A."/>
            <person name="Braus G.H."/>
            <person name="Fischer R."/>
            <person name="Frisvad J.C."/>
            <person name="Goldman G.H."/>
            <person name="Houbraken J."/>
            <person name="Oakley B."/>
            <person name="Pocsi I."/>
            <person name="Scazzocchio C."/>
            <person name="Seiboth B."/>
            <person name="vanKuyk P.A."/>
            <person name="Wortman J."/>
            <person name="Dyer P.S."/>
            <person name="Grigoriev I.V."/>
        </authorList>
    </citation>
    <scope>NUCLEOTIDE SEQUENCE [LARGE SCALE GENOMIC DNA]</scope>
    <source>
        <strain evidence="7">CBS 583.65</strain>
    </source>
</reference>
<evidence type="ECO:0000256" key="3">
    <source>
        <dbReference type="ARBA" id="ARBA00022622"/>
    </source>
</evidence>
<keyword evidence="3" id="KW-0325">Glycoprotein</keyword>
<dbReference type="InterPro" id="IPR050546">
    <property type="entry name" value="Glycosyl_Hydrlase_16"/>
</dbReference>
<dbReference type="Gene3D" id="2.60.120.200">
    <property type="match status" value="1"/>
</dbReference>
<evidence type="ECO:0000256" key="1">
    <source>
        <dbReference type="ARBA" id="ARBA00004609"/>
    </source>
</evidence>
<gene>
    <name evidence="6" type="ORF">ASPVEDRAFT_136716</name>
</gene>
<dbReference type="PROSITE" id="PS51762">
    <property type="entry name" value="GH16_2"/>
    <property type="match status" value="1"/>
</dbReference>
<organism evidence="6 7">
    <name type="scientific">Aspergillus versicolor CBS 583.65</name>
    <dbReference type="NCBI Taxonomy" id="1036611"/>
    <lineage>
        <taxon>Eukaryota</taxon>
        <taxon>Fungi</taxon>
        <taxon>Dikarya</taxon>
        <taxon>Ascomycota</taxon>
        <taxon>Pezizomycotina</taxon>
        <taxon>Eurotiomycetes</taxon>
        <taxon>Eurotiomycetidae</taxon>
        <taxon>Eurotiales</taxon>
        <taxon>Aspergillaceae</taxon>
        <taxon>Aspergillus</taxon>
        <taxon>Aspergillus subgen. Nidulantes</taxon>
    </lineage>
</organism>
<dbReference type="PANTHER" id="PTHR10963">
    <property type="entry name" value="GLYCOSYL HYDROLASE-RELATED"/>
    <property type="match status" value="1"/>
</dbReference>